<keyword evidence="2" id="KW-1185">Reference proteome</keyword>
<name>A0A095SNJ0_9GAMM</name>
<evidence type="ECO:0000313" key="1">
    <source>
        <dbReference type="EMBL" id="KGD66112.1"/>
    </source>
</evidence>
<proteinExistence type="predicted"/>
<organism evidence="1 2">
    <name type="scientific">Alcanivorax nanhaiticus</name>
    <dbReference type="NCBI Taxonomy" id="1177154"/>
    <lineage>
        <taxon>Bacteria</taxon>
        <taxon>Pseudomonadati</taxon>
        <taxon>Pseudomonadota</taxon>
        <taxon>Gammaproteobacteria</taxon>
        <taxon>Oceanospirillales</taxon>
        <taxon>Alcanivoracaceae</taxon>
        <taxon>Alcanivorax</taxon>
    </lineage>
</organism>
<protein>
    <submittedName>
        <fullName evidence="1">Uncharacterized protein</fullName>
    </submittedName>
</protein>
<reference evidence="1 2" key="1">
    <citation type="submission" date="2012-09" db="EMBL/GenBank/DDBJ databases">
        <title>Genome Sequence of alkane-degrading Bacterium Alcanivorax sp. 19-m-6.</title>
        <authorList>
            <person name="Lai Q."/>
            <person name="Shao Z."/>
        </authorList>
    </citation>
    <scope>NUCLEOTIDE SEQUENCE [LARGE SCALE GENOMIC DNA]</scope>
    <source>
        <strain evidence="1 2">19-m-6</strain>
    </source>
</reference>
<comment type="caution">
    <text evidence="1">The sequence shown here is derived from an EMBL/GenBank/DDBJ whole genome shotgun (WGS) entry which is preliminary data.</text>
</comment>
<sequence>MRFMPGVILDIFIRLSLPTKPCTVPPTIFNNRAMFFDNGDHFIDIVVRGVIGDFESTFRHVQPNTVNTRKSIQLRCDSMRVTFIHPAQT</sequence>
<gene>
    <name evidence="1" type="ORF">Y5S_00584</name>
</gene>
<accession>A0A095SNJ0</accession>
<evidence type="ECO:0000313" key="2">
    <source>
        <dbReference type="Proteomes" id="UP000029444"/>
    </source>
</evidence>
<dbReference type="AlphaFoldDB" id="A0A095SNJ0"/>
<dbReference type="Proteomes" id="UP000029444">
    <property type="component" value="Unassembled WGS sequence"/>
</dbReference>
<dbReference type="EMBL" id="ARXV01000002">
    <property type="protein sequence ID" value="KGD66112.1"/>
    <property type="molecule type" value="Genomic_DNA"/>
</dbReference>